<accession>A0A7R9WQP3</accession>
<dbReference type="EMBL" id="HBEF01007083">
    <property type="protein sequence ID" value="CAD8332317.1"/>
    <property type="molecule type" value="Transcribed_RNA"/>
</dbReference>
<organism evidence="2">
    <name type="scientific">Craspedostauros australis</name>
    <dbReference type="NCBI Taxonomy" id="1486917"/>
    <lineage>
        <taxon>Eukaryota</taxon>
        <taxon>Sar</taxon>
        <taxon>Stramenopiles</taxon>
        <taxon>Ochrophyta</taxon>
        <taxon>Bacillariophyta</taxon>
        <taxon>Bacillariophyceae</taxon>
        <taxon>Bacillariophycidae</taxon>
        <taxon>Naviculales</taxon>
        <taxon>Naviculaceae</taxon>
        <taxon>Craspedostauros</taxon>
    </lineage>
</organism>
<evidence type="ECO:0000256" key="1">
    <source>
        <dbReference type="SAM" id="MobiDB-lite"/>
    </source>
</evidence>
<gene>
    <name evidence="2" type="ORF">CAUS1442_LOCUS4416</name>
</gene>
<feature type="region of interest" description="Disordered" evidence="1">
    <location>
        <begin position="413"/>
        <end position="436"/>
    </location>
</feature>
<feature type="region of interest" description="Disordered" evidence="1">
    <location>
        <begin position="90"/>
        <end position="112"/>
    </location>
</feature>
<proteinExistence type="predicted"/>
<reference evidence="2" key="1">
    <citation type="submission" date="2021-01" db="EMBL/GenBank/DDBJ databases">
        <authorList>
            <person name="Corre E."/>
            <person name="Pelletier E."/>
            <person name="Niang G."/>
            <person name="Scheremetjew M."/>
            <person name="Finn R."/>
            <person name="Kale V."/>
            <person name="Holt S."/>
            <person name="Cochrane G."/>
            <person name="Meng A."/>
            <person name="Brown T."/>
            <person name="Cohen L."/>
        </authorList>
    </citation>
    <scope>NUCLEOTIDE SEQUENCE</scope>
    <source>
        <strain evidence="2">CCMP3328</strain>
    </source>
</reference>
<feature type="region of interest" description="Disordered" evidence="1">
    <location>
        <begin position="127"/>
        <end position="148"/>
    </location>
</feature>
<feature type="compositionally biased region" description="Low complexity" evidence="1">
    <location>
        <begin position="92"/>
        <end position="108"/>
    </location>
</feature>
<evidence type="ECO:0000313" key="2">
    <source>
        <dbReference type="EMBL" id="CAD8332317.1"/>
    </source>
</evidence>
<protein>
    <submittedName>
        <fullName evidence="2">Uncharacterized protein</fullName>
    </submittedName>
</protein>
<sequence>MRSTARSLKPVVTLLSPSYGASLRAQNALRAVLSLEPQTLASSDYDELDRLFQSWVPGLSFSCKSVASRCAKSGTMFHFLSIEKDSQRRRLAATAPTATSTPTLSSSSQSMEAPLAPFSLLSLTDDRSASTHRTTKGGNEQSQQPNNDTAATIGAIRKTLSEHVSAKSVLRMKMKNIVSGRPIGSAEILADIATDGMPLLDLPHIEDSATDGELAFSEGSLKEIVIPFHDFATYNGGGSDNVLTKMSSSDLPRPCTGVYRWHGSTVCARPLPSASVDHSIAAPSFVFHRNETPGDANNVPTSYDDSNVRVSRIGFGGLGSGQWMLGHRDWYGLDIRLCSKHGVSSAFHEAQESLLAGSIDELQSTNTLLDGQQVANEDDRLNDGDCWVEVRQTLKRPSGFFDKSAFSAAMRLENHGNGRRGGNSPRIAKAPDIPYE</sequence>
<feature type="compositionally biased region" description="Polar residues" evidence="1">
    <location>
        <begin position="136"/>
        <end position="148"/>
    </location>
</feature>
<name>A0A7R9WQP3_9STRA</name>
<dbReference type="AlphaFoldDB" id="A0A7R9WQP3"/>